<dbReference type="AlphaFoldDB" id="A0A381E6I5"/>
<keyword evidence="2" id="KW-0560">Oxidoreductase</keyword>
<reference evidence="6 7" key="1">
    <citation type="submission" date="2018-06" db="EMBL/GenBank/DDBJ databases">
        <authorList>
            <consortium name="Pathogen Informatics"/>
            <person name="Doyle S."/>
        </authorList>
    </citation>
    <scope>NUCLEOTIDE SEQUENCE [LARGE SCALE GENOMIC DNA]</scope>
    <source>
        <strain evidence="6 7">NCTC13294</strain>
    </source>
</reference>
<dbReference type="RefSeq" id="WP_115611506.1">
    <property type="nucleotide sequence ID" value="NZ_JBHLZC010000001.1"/>
</dbReference>
<dbReference type="Proteomes" id="UP000254572">
    <property type="component" value="Unassembled WGS sequence"/>
</dbReference>
<proteinExistence type="inferred from homology"/>
<protein>
    <recommendedName>
        <fullName evidence="4">Protein tas</fullName>
    </recommendedName>
</protein>
<comment type="similarity">
    <text evidence="3">Belongs to the aldo/keto reductase family. Aldo/keto reductase 2 subfamily.</text>
</comment>
<name>A0A381E6I5_9GAMM</name>
<keyword evidence="1" id="KW-0521">NADP</keyword>
<dbReference type="PRINTS" id="PR00069">
    <property type="entry name" value="ALDKETRDTASE"/>
</dbReference>
<accession>A0A381E6I5</accession>
<sequence>MEYRPLGNTDIRVSAICLGTMTFGEQNTEAEAHAQLDYATAHGVNFIDTAEMYPVPPCRETYTRTEQYIGSWLAKRGKRDDIILASKIAGPSRGNDGQDYIRGGSRFTRAQIHAACDASLARLHTDYLDLYQLHWPERRVNYFGTLGLNNLDDPADLTPIAETVAALDELVQAGKIRSYGLSNETPWGVMTHLHESALSGKTRAVSVQNPYNLLNRSYEVGLAEISLREHIGLLAYSPLAFGLLSGKYRRLPWHQDWRIAKYSRFTRYTKPQGFAAVERYAAVAEAAGISLAQLALAFVTSRPFVTSNIIGATSLEQLAENIASADITLSDDTLAAINAIHAEISNPCP</sequence>
<dbReference type="PANTHER" id="PTHR43364">
    <property type="entry name" value="NADH-SPECIFIC METHYLGLYOXAL REDUCTASE-RELATED"/>
    <property type="match status" value="1"/>
</dbReference>
<dbReference type="EMBL" id="UFUW01000001">
    <property type="protein sequence ID" value="SUX22193.1"/>
    <property type="molecule type" value="Genomic_DNA"/>
</dbReference>
<evidence type="ECO:0000259" key="5">
    <source>
        <dbReference type="Pfam" id="PF00248"/>
    </source>
</evidence>
<evidence type="ECO:0000313" key="7">
    <source>
        <dbReference type="Proteomes" id="UP000254572"/>
    </source>
</evidence>
<dbReference type="InterPro" id="IPR020471">
    <property type="entry name" value="AKR"/>
</dbReference>
<dbReference type="InterPro" id="IPR023210">
    <property type="entry name" value="NADP_OxRdtase_dom"/>
</dbReference>
<dbReference type="InterPro" id="IPR050523">
    <property type="entry name" value="AKR_Detox_Biosynth"/>
</dbReference>
<dbReference type="SUPFAM" id="SSF51430">
    <property type="entry name" value="NAD(P)-linked oxidoreductase"/>
    <property type="match status" value="1"/>
</dbReference>
<dbReference type="CDD" id="cd19094">
    <property type="entry name" value="AKR_Tas-like"/>
    <property type="match status" value="1"/>
</dbReference>
<evidence type="ECO:0000256" key="4">
    <source>
        <dbReference type="ARBA" id="ARBA00070119"/>
    </source>
</evidence>
<dbReference type="FunFam" id="3.20.20.100:FF:000005">
    <property type="entry name" value="NADP(H)-dependent aldo-keto reductase"/>
    <property type="match status" value="1"/>
</dbReference>
<dbReference type="Pfam" id="PF00248">
    <property type="entry name" value="Aldo_ket_red"/>
    <property type="match status" value="1"/>
</dbReference>
<gene>
    <name evidence="6" type="primary">tas</name>
    <name evidence="6" type="ORF">NCTC13294_01190</name>
</gene>
<evidence type="ECO:0000256" key="2">
    <source>
        <dbReference type="ARBA" id="ARBA00023002"/>
    </source>
</evidence>
<dbReference type="OrthoDB" id="9772407at2"/>
<evidence type="ECO:0000256" key="3">
    <source>
        <dbReference type="ARBA" id="ARBA00038157"/>
    </source>
</evidence>
<organism evidence="6 7">
    <name type="scientific">Cardiobacterium valvarum</name>
    <dbReference type="NCBI Taxonomy" id="194702"/>
    <lineage>
        <taxon>Bacteria</taxon>
        <taxon>Pseudomonadati</taxon>
        <taxon>Pseudomonadota</taxon>
        <taxon>Gammaproteobacteria</taxon>
        <taxon>Cardiobacteriales</taxon>
        <taxon>Cardiobacteriaceae</taxon>
        <taxon>Cardiobacterium</taxon>
    </lineage>
</organism>
<dbReference type="GO" id="GO:0016491">
    <property type="term" value="F:oxidoreductase activity"/>
    <property type="evidence" value="ECO:0007669"/>
    <property type="project" value="UniProtKB-KW"/>
</dbReference>
<keyword evidence="7" id="KW-1185">Reference proteome</keyword>
<dbReference type="PANTHER" id="PTHR43364:SF17">
    <property type="entry name" value="ALDO KETO REDUCTASE"/>
    <property type="match status" value="1"/>
</dbReference>
<evidence type="ECO:0000313" key="6">
    <source>
        <dbReference type="EMBL" id="SUX22193.1"/>
    </source>
</evidence>
<dbReference type="InterPro" id="IPR036812">
    <property type="entry name" value="NAD(P)_OxRdtase_dom_sf"/>
</dbReference>
<dbReference type="Gene3D" id="3.20.20.100">
    <property type="entry name" value="NADP-dependent oxidoreductase domain"/>
    <property type="match status" value="1"/>
</dbReference>
<feature type="domain" description="NADP-dependent oxidoreductase" evidence="5">
    <location>
        <begin position="15"/>
        <end position="340"/>
    </location>
</feature>
<evidence type="ECO:0000256" key="1">
    <source>
        <dbReference type="ARBA" id="ARBA00022857"/>
    </source>
</evidence>